<reference evidence="3" key="1">
    <citation type="submission" date="2024-02" db="UniProtKB">
        <authorList>
            <consortium name="WormBaseParasite"/>
        </authorList>
    </citation>
    <scope>IDENTIFICATION</scope>
</reference>
<feature type="domain" description="C-type lectin" evidence="1">
    <location>
        <begin position="7"/>
        <end position="46"/>
    </location>
</feature>
<dbReference type="Pfam" id="PF00059">
    <property type="entry name" value="Lectin_C"/>
    <property type="match status" value="1"/>
</dbReference>
<keyword evidence="2" id="KW-1185">Reference proteome</keyword>
<dbReference type="InterPro" id="IPR016187">
    <property type="entry name" value="CTDL_fold"/>
</dbReference>
<evidence type="ECO:0000259" key="1">
    <source>
        <dbReference type="PROSITE" id="PS50041"/>
    </source>
</evidence>
<dbReference type="InterPro" id="IPR016186">
    <property type="entry name" value="C-type_lectin-like/link_sf"/>
</dbReference>
<accession>A0AAF3F9G2</accession>
<protein>
    <recommendedName>
        <fullName evidence="1">C-type lectin domain-containing protein</fullName>
    </recommendedName>
</protein>
<dbReference type="InterPro" id="IPR050111">
    <property type="entry name" value="C-type_lectin/snaclec_domain"/>
</dbReference>
<evidence type="ECO:0000313" key="2">
    <source>
        <dbReference type="Proteomes" id="UP000887575"/>
    </source>
</evidence>
<dbReference type="InterPro" id="IPR001304">
    <property type="entry name" value="C-type_lectin-like"/>
</dbReference>
<dbReference type="PROSITE" id="PS50041">
    <property type="entry name" value="C_TYPE_LECTIN_2"/>
    <property type="match status" value="2"/>
</dbReference>
<dbReference type="WBParaSite" id="MBELARI_LOCUS3554">
    <property type="protein sequence ID" value="MBELARI_LOCUS3554"/>
    <property type="gene ID" value="MBELARI_LOCUS3554"/>
</dbReference>
<dbReference type="SMART" id="SM00034">
    <property type="entry name" value="CLECT"/>
    <property type="match status" value="1"/>
</dbReference>
<sequence>MERRHLITYAKWAPGQPSTGDCMYLSSNDYNWRTIDCTANLPYLCQLPNVTTPNCDVTQTPIACPAGSRYIQELNSCLHADNNLVSALLAEKYCKAFDGHLFSIHDAETDNFLTQISYTSIACPAGSRYIQELNSCLHADNNLVSALLAEKYCKAFDGHLFSIHDGDTDNFLTGISYTLINGDQFYIGAKKNASTYMWTDGTAFDYTNWKNGEPQLECVVIQRESAAWVTVNCANQLPFMCNIPPIVNGGCTYPPMTTMETTASLAGRSTPTMTPLNCLPAAQQQLYNCQKGWQYFPATGFYYLVFFDSSYSQGEAYCVSQGGHLASVHSEAEDDFISNLCCDSDCSFRKDGDGWSAAGLFMIGAQKRSLHFD</sequence>
<evidence type="ECO:0000313" key="3">
    <source>
        <dbReference type="WBParaSite" id="MBELARI_LOCUS3554"/>
    </source>
</evidence>
<dbReference type="AlphaFoldDB" id="A0AAF3F9G2"/>
<dbReference type="Proteomes" id="UP000887575">
    <property type="component" value="Unassembled WGS sequence"/>
</dbReference>
<dbReference type="PANTHER" id="PTHR22803">
    <property type="entry name" value="MANNOSE, PHOSPHOLIPASE, LECTIN RECEPTOR RELATED"/>
    <property type="match status" value="1"/>
</dbReference>
<dbReference type="CDD" id="cd00037">
    <property type="entry name" value="CLECT"/>
    <property type="match status" value="3"/>
</dbReference>
<dbReference type="SUPFAM" id="SSF56436">
    <property type="entry name" value="C-type lectin-like"/>
    <property type="match status" value="4"/>
</dbReference>
<organism evidence="2 3">
    <name type="scientific">Mesorhabditis belari</name>
    <dbReference type="NCBI Taxonomy" id="2138241"/>
    <lineage>
        <taxon>Eukaryota</taxon>
        <taxon>Metazoa</taxon>
        <taxon>Ecdysozoa</taxon>
        <taxon>Nematoda</taxon>
        <taxon>Chromadorea</taxon>
        <taxon>Rhabditida</taxon>
        <taxon>Rhabditina</taxon>
        <taxon>Rhabditomorpha</taxon>
        <taxon>Rhabditoidea</taxon>
        <taxon>Rhabditidae</taxon>
        <taxon>Mesorhabditinae</taxon>
        <taxon>Mesorhabditis</taxon>
    </lineage>
</organism>
<name>A0AAF3F9G2_9BILA</name>
<feature type="domain" description="C-type lectin" evidence="1">
    <location>
        <begin position="132"/>
        <end position="242"/>
    </location>
</feature>
<dbReference type="Gene3D" id="3.10.100.10">
    <property type="entry name" value="Mannose-Binding Protein A, subunit A"/>
    <property type="match status" value="4"/>
</dbReference>
<proteinExistence type="predicted"/>